<feature type="non-terminal residue" evidence="2">
    <location>
        <position position="1"/>
    </location>
</feature>
<gene>
    <name evidence="2" type="ORF">B296_00004236</name>
</gene>
<dbReference type="EMBL" id="AMZH03000473">
    <property type="protein sequence ID" value="RRT83546.1"/>
    <property type="molecule type" value="Genomic_DNA"/>
</dbReference>
<feature type="region of interest" description="Disordered" evidence="1">
    <location>
        <begin position="1"/>
        <end position="46"/>
    </location>
</feature>
<feature type="compositionally biased region" description="Basic and acidic residues" evidence="1">
    <location>
        <begin position="10"/>
        <end position="45"/>
    </location>
</feature>
<sequence length="334" mass="36982">RTSSETPPEVAKRSKTEKENRKGVNREKTDGGVHLREKAKGEKIPEASLAAHPNALRGCSSSGDAAFLTPFSVAASAIAHSSLYPCSPMTVESRTGTGETRWLVIFMSGTCVPCARAHRIVIIKSALRFAFFTIQRLHASTPFWLRCASSASSLRTRPRRRRHKLRWPRDGRLRRMDGLDSTHRMCVQRRRPSTALDVISLVPGNHDDGTVFRGSVSTAAQQRRLEGIKCHPKVSLRVRSLSLSTSIQQEKKLRHLSRTPDFTLPINSNLIVGGSSPGTHHLGGPVLQEQLNEVRKTRIKVAVGASTHVDLRLPAWSASRASGSNPVVRIYWMR</sequence>
<reference evidence="2 3" key="1">
    <citation type="journal article" date="2014" name="Agronomy (Basel)">
        <title>A Draft Genome Sequence for Ensete ventricosum, the Drought-Tolerant Tree Against Hunger.</title>
        <authorList>
            <person name="Harrison J."/>
            <person name="Moore K.A."/>
            <person name="Paszkiewicz K."/>
            <person name="Jones T."/>
            <person name="Grant M."/>
            <person name="Ambacheew D."/>
            <person name="Muzemil S."/>
            <person name="Studholme D.J."/>
        </authorList>
    </citation>
    <scope>NUCLEOTIDE SEQUENCE [LARGE SCALE GENOMIC DNA]</scope>
</reference>
<protein>
    <submittedName>
        <fullName evidence="2">Uncharacterized protein</fullName>
    </submittedName>
</protein>
<evidence type="ECO:0000313" key="2">
    <source>
        <dbReference type="EMBL" id="RRT83546.1"/>
    </source>
</evidence>
<proteinExistence type="predicted"/>
<accession>A0A427B524</accession>
<evidence type="ECO:0000313" key="3">
    <source>
        <dbReference type="Proteomes" id="UP000287651"/>
    </source>
</evidence>
<dbReference type="AlphaFoldDB" id="A0A427B524"/>
<dbReference type="Proteomes" id="UP000287651">
    <property type="component" value="Unassembled WGS sequence"/>
</dbReference>
<comment type="caution">
    <text evidence="2">The sequence shown here is derived from an EMBL/GenBank/DDBJ whole genome shotgun (WGS) entry which is preliminary data.</text>
</comment>
<name>A0A427B524_ENSVE</name>
<organism evidence="2 3">
    <name type="scientific">Ensete ventricosum</name>
    <name type="common">Abyssinian banana</name>
    <name type="synonym">Musa ensete</name>
    <dbReference type="NCBI Taxonomy" id="4639"/>
    <lineage>
        <taxon>Eukaryota</taxon>
        <taxon>Viridiplantae</taxon>
        <taxon>Streptophyta</taxon>
        <taxon>Embryophyta</taxon>
        <taxon>Tracheophyta</taxon>
        <taxon>Spermatophyta</taxon>
        <taxon>Magnoliopsida</taxon>
        <taxon>Liliopsida</taxon>
        <taxon>Zingiberales</taxon>
        <taxon>Musaceae</taxon>
        <taxon>Ensete</taxon>
    </lineage>
</organism>
<evidence type="ECO:0000256" key="1">
    <source>
        <dbReference type="SAM" id="MobiDB-lite"/>
    </source>
</evidence>